<keyword evidence="2 5" id="KW-0812">Transmembrane</keyword>
<sequence>MLRNLIKWLVWLIVAVFALTVILPVLLTVIGIGFHLAIVVIAVILLLFLVLIGIGAIWAFIFLRRLRKNMKAAEERGEAYTFNTQHTTFHFNDDDAFVNDNQFHENGIKDVTPKD</sequence>
<keyword evidence="3 5" id="KW-1133">Transmembrane helix</keyword>
<name>A0A7G9T7C8_9LACO</name>
<feature type="domain" description="Membrane transport protein MMPL" evidence="6">
    <location>
        <begin position="2"/>
        <end position="80"/>
    </location>
</feature>
<evidence type="ECO:0000256" key="1">
    <source>
        <dbReference type="ARBA" id="ARBA00004141"/>
    </source>
</evidence>
<dbReference type="Proteomes" id="UP000515800">
    <property type="component" value="Chromosome"/>
</dbReference>
<evidence type="ECO:0000256" key="5">
    <source>
        <dbReference type="SAM" id="Phobius"/>
    </source>
</evidence>
<evidence type="ECO:0000313" key="7">
    <source>
        <dbReference type="EMBL" id="QNN76003.1"/>
    </source>
</evidence>
<evidence type="ECO:0000256" key="2">
    <source>
        <dbReference type="ARBA" id="ARBA00022692"/>
    </source>
</evidence>
<dbReference type="EMBL" id="CP060724">
    <property type="protein sequence ID" value="QNN76003.1"/>
    <property type="molecule type" value="Genomic_DNA"/>
</dbReference>
<keyword evidence="8" id="KW-1185">Reference proteome</keyword>
<evidence type="ECO:0000256" key="3">
    <source>
        <dbReference type="ARBA" id="ARBA00022989"/>
    </source>
</evidence>
<proteinExistence type="predicted"/>
<gene>
    <name evidence="7" type="ORF">H9L19_03920</name>
</gene>
<dbReference type="Pfam" id="PF03176">
    <property type="entry name" value="MMPL"/>
    <property type="match status" value="1"/>
</dbReference>
<dbReference type="GO" id="GO:0016020">
    <property type="term" value="C:membrane"/>
    <property type="evidence" value="ECO:0007669"/>
    <property type="project" value="UniProtKB-SubCell"/>
</dbReference>
<keyword evidence="4 5" id="KW-0472">Membrane</keyword>
<reference evidence="7 8" key="1">
    <citation type="submission" date="2020-08" db="EMBL/GenBank/DDBJ databases">
        <title>Genome sequence of Weissella diestrammenae KACC 16890T.</title>
        <authorList>
            <person name="Hyun D.-W."/>
            <person name="Bae J.-W."/>
        </authorList>
    </citation>
    <scope>NUCLEOTIDE SEQUENCE [LARGE SCALE GENOMIC DNA]</scope>
    <source>
        <strain evidence="7 8">KACC 16890</strain>
    </source>
</reference>
<evidence type="ECO:0000259" key="6">
    <source>
        <dbReference type="Pfam" id="PF03176"/>
    </source>
</evidence>
<evidence type="ECO:0000256" key="4">
    <source>
        <dbReference type="ARBA" id="ARBA00023136"/>
    </source>
</evidence>
<dbReference type="RefSeq" id="WP_187529831.1">
    <property type="nucleotide sequence ID" value="NZ_CP060724.1"/>
</dbReference>
<comment type="subcellular location">
    <subcellularLocation>
        <location evidence="1">Membrane</location>
        <topology evidence="1">Multi-pass membrane protein</topology>
    </subcellularLocation>
</comment>
<dbReference type="AlphaFoldDB" id="A0A7G9T7C8"/>
<evidence type="ECO:0000313" key="8">
    <source>
        <dbReference type="Proteomes" id="UP000515800"/>
    </source>
</evidence>
<protein>
    <submittedName>
        <fullName evidence="7">MMPL family transporter</fullName>
    </submittedName>
</protein>
<organism evidence="7 8">
    <name type="scientific">Weissella diestrammenae</name>
    <dbReference type="NCBI Taxonomy" id="1162633"/>
    <lineage>
        <taxon>Bacteria</taxon>
        <taxon>Bacillati</taxon>
        <taxon>Bacillota</taxon>
        <taxon>Bacilli</taxon>
        <taxon>Lactobacillales</taxon>
        <taxon>Lactobacillaceae</taxon>
        <taxon>Weissella</taxon>
    </lineage>
</organism>
<dbReference type="KEGG" id="wdi:H9L19_03920"/>
<dbReference type="InterPro" id="IPR004869">
    <property type="entry name" value="MMPL_dom"/>
</dbReference>
<feature type="transmembrane region" description="Helical" evidence="5">
    <location>
        <begin position="36"/>
        <end position="63"/>
    </location>
</feature>
<accession>A0A7G9T7C8</accession>
<feature type="transmembrane region" description="Helical" evidence="5">
    <location>
        <begin position="9"/>
        <end position="30"/>
    </location>
</feature>